<reference evidence="2 3" key="1">
    <citation type="submission" date="2024-03" db="EMBL/GenBank/DDBJ databases">
        <title>The genome assembly and annotation of the cricket Gryllus longicercus Weissman &amp; Gray.</title>
        <authorList>
            <person name="Szrajer S."/>
            <person name="Gray D."/>
            <person name="Ylla G."/>
        </authorList>
    </citation>
    <scope>NUCLEOTIDE SEQUENCE [LARGE SCALE GENOMIC DNA]</scope>
    <source>
        <strain evidence="2">DAG 2021-001</strain>
        <tissue evidence="2">Whole body minus gut</tissue>
    </source>
</reference>
<dbReference type="EMBL" id="JAZDUA010000634">
    <property type="protein sequence ID" value="KAK7790366.1"/>
    <property type="molecule type" value="Genomic_DNA"/>
</dbReference>
<dbReference type="PANTHER" id="PTHR21437:SF1">
    <property type="entry name" value="WIDE AWAKE"/>
    <property type="match status" value="1"/>
</dbReference>
<keyword evidence="3" id="KW-1185">Reference proteome</keyword>
<evidence type="ECO:0000313" key="2">
    <source>
        <dbReference type="EMBL" id="KAK7790366.1"/>
    </source>
</evidence>
<protein>
    <submittedName>
        <fullName evidence="2">Uncharacterized protein</fullName>
    </submittedName>
</protein>
<gene>
    <name evidence="2" type="ORF">R5R35_004145</name>
</gene>
<dbReference type="GO" id="GO:0005819">
    <property type="term" value="C:spindle"/>
    <property type="evidence" value="ECO:0007669"/>
    <property type="project" value="TreeGrafter"/>
</dbReference>
<name>A0AAN9VFC3_9ORTH</name>
<dbReference type="Proteomes" id="UP001378592">
    <property type="component" value="Unassembled WGS sequence"/>
</dbReference>
<evidence type="ECO:0000313" key="3">
    <source>
        <dbReference type="Proteomes" id="UP001378592"/>
    </source>
</evidence>
<dbReference type="GO" id="GO:0000132">
    <property type="term" value="P:establishment of mitotic spindle orientation"/>
    <property type="evidence" value="ECO:0007669"/>
    <property type="project" value="TreeGrafter"/>
</dbReference>
<comment type="caution">
    <text evidence="2">The sequence shown here is derived from an EMBL/GenBank/DDBJ whole genome shotgun (WGS) entry which is preliminary data.</text>
</comment>
<dbReference type="GO" id="GO:0061172">
    <property type="term" value="P:regulation of establishment of bipolar cell polarity"/>
    <property type="evidence" value="ECO:0007669"/>
    <property type="project" value="TreeGrafter"/>
</dbReference>
<sequence>MMTRLYDVEVVDLSPEVSFLIIVPPTESACTVPAQRDLLLQRGDLAALPVQVFEMVHLGTYQHDVISQYSRLSCILELDTVLAQHDHREAFSSSEVAAAKDRLNQLQEFQGQLNTAWKGMRWLMEVLTFARDRGPSTGSGTPGVAMCHLLTINSTSSRATGSEKDPKSTPCIKRSGSGEGNGVTSSCSLKRSLLQLPPGDPKLVKSSASRGSWPGPGVSPGSVACLLGAELSKSEQHLHSRGNRKNSSSSFSNCFGANSQCHGHREVTLAMHLLLQQEAVQTVLMLQV</sequence>
<evidence type="ECO:0000256" key="1">
    <source>
        <dbReference type="SAM" id="MobiDB-lite"/>
    </source>
</evidence>
<dbReference type="InterPro" id="IPR039269">
    <property type="entry name" value="ANKFN1"/>
</dbReference>
<feature type="region of interest" description="Disordered" evidence="1">
    <location>
        <begin position="156"/>
        <end position="184"/>
    </location>
</feature>
<dbReference type="AlphaFoldDB" id="A0AAN9VFC3"/>
<dbReference type="PANTHER" id="PTHR21437">
    <property type="entry name" value="WIDE AWAKE"/>
    <property type="match status" value="1"/>
</dbReference>
<organism evidence="2 3">
    <name type="scientific">Gryllus longicercus</name>
    <dbReference type="NCBI Taxonomy" id="2509291"/>
    <lineage>
        <taxon>Eukaryota</taxon>
        <taxon>Metazoa</taxon>
        <taxon>Ecdysozoa</taxon>
        <taxon>Arthropoda</taxon>
        <taxon>Hexapoda</taxon>
        <taxon>Insecta</taxon>
        <taxon>Pterygota</taxon>
        <taxon>Neoptera</taxon>
        <taxon>Polyneoptera</taxon>
        <taxon>Orthoptera</taxon>
        <taxon>Ensifera</taxon>
        <taxon>Gryllidea</taxon>
        <taxon>Grylloidea</taxon>
        <taxon>Gryllidae</taxon>
        <taxon>Gryllinae</taxon>
        <taxon>Gryllus</taxon>
    </lineage>
</organism>
<accession>A0AAN9VFC3</accession>
<proteinExistence type="predicted"/>